<evidence type="ECO:0000313" key="1">
    <source>
        <dbReference type="EMBL" id="KAI4351811.1"/>
    </source>
</evidence>
<organism evidence="1 2">
    <name type="scientific">Bauhinia variegata</name>
    <name type="common">Purple orchid tree</name>
    <name type="synonym">Phanera variegata</name>
    <dbReference type="NCBI Taxonomy" id="167791"/>
    <lineage>
        <taxon>Eukaryota</taxon>
        <taxon>Viridiplantae</taxon>
        <taxon>Streptophyta</taxon>
        <taxon>Embryophyta</taxon>
        <taxon>Tracheophyta</taxon>
        <taxon>Spermatophyta</taxon>
        <taxon>Magnoliopsida</taxon>
        <taxon>eudicotyledons</taxon>
        <taxon>Gunneridae</taxon>
        <taxon>Pentapetalae</taxon>
        <taxon>rosids</taxon>
        <taxon>fabids</taxon>
        <taxon>Fabales</taxon>
        <taxon>Fabaceae</taxon>
        <taxon>Cercidoideae</taxon>
        <taxon>Cercideae</taxon>
        <taxon>Bauhiniinae</taxon>
        <taxon>Bauhinia</taxon>
    </lineage>
</organism>
<reference evidence="1 2" key="1">
    <citation type="journal article" date="2022" name="DNA Res.">
        <title>Chromosomal-level genome assembly of the orchid tree Bauhinia variegata (Leguminosae; Cercidoideae) supports the allotetraploid origin hypothesis of Bauhinia.</title>
        <authorList>
            <person name="Zhong Y."/>
            <person name="Chen Y."/>
            <person name="Zheng D."/>
            <person name="Pang J."/>
            <person name="Liu Y."/>
            <person name="Luo S."/>
            <person name="Meng S."/>
            <person name="Qian L."/>
            <person name="Wei D."/>
            <person name="Dai S."/>
            <person name="Zhou R."/>
        </authorList>
    </citation>
    <scope>NUCLEOTIDE SEQUENCE [LARGE SCALE GENOMIC DNA]</scope>
    <source>
        <strain evidence="1">BV-YZ2020</strain>
    </source>
</reference>
<comment type="caution">
    <text evidence="1">The sequence shown here is derived from an EMBL/GenBank/DDBJ whole genome shotgun (WGS) entry which is preliminary data.</text>
</comment>
<dbReference type="EMBL" id="CM039428">
    <property type="protein sequence ID" value="KAI4351811.1"/>
    <property type="molecule type" value="Genomic_DNA"/>
</dbReference>
<proteinExistence type="predicted"/>
<protein>
    <submittedName>
        <fullName evidence="1">Uncharacterized protein</fullName>
    </submittedName>
</protein>
<name>A0ACB9PW50_BAUVA</name>
<dbReference type="Proteomes" id="UP000828941">
    <property type="component" value="Chromosome 3"/>
</dbReference>
<accession>A0ACB9PW50</accession>
<sequence>MFLFGDSLVDDGNNNYLNSLAKANNPPYGIDFSRGATGKFNNSKTVIDLPGSARFGTQKILVGRQQLGPLGCNLNQLAGALVSPGQCISLVNDITQLFNARLRLLVDQLNADHHEQFLFMTTLLEVYQYVFWDAFHPSQ</sequence>
<evidence type="ECO:0000313" key="2">
    <source>
        <dbReference type="Proteomes" id="UP000828941"/>
    </source>
</evidence>
<keyword evidence="2" id="KW-1185">Reference proteome</keyword>
<gene>
    <name evidence="1" type="ORF">L6164_006124</name>
</gene>